<sequence length="194" mass="22009">MNWQAWFSIEWQQVLGISLSVTGFYFCLILFTRIVGLRSFSKLSSYDFAMTIAIGSILASTILSDSPSLLQGLLAVSLLFILQMMVSMVRRKFKPIKSLIDNQPIILMAHGEYFWDNLKEANLSTSDVQEVLRKNGIKSKCEVFAVIMETTADMSVIKNNEVTPDWSLFNDVRDSERLMNPAKKIENSHNQASQ</sequence>
<comment type="caution">
    <text evidence="9">The sequence shown here is derived from an EMBL/GenBank/DDBJ whole genome shotgun (WGS) entry which is preliminary data.</text>
</comment>
<comment type="subcellular location">
    <subcellularLocation>
        <location evidence="1">Cell membrane</location>
        <topology evidence="1">Multi-pass membrane protein</topology>
    </subcellularLocation>
</comment>
<evidence type="ECO:0000256" key="1">
    <source>
        <dbReference type="ARBA" id="ARBA00004651"/>
    </source>
</evidence>
<organism evidence="9 10">
    <name type="scientific">Psychrobacter frigidicola</name>
    <dbReference type="NCBI Taxonomy" id="45611"/>
    <lineage>
        <taxon>Bacteria</taxon>
        <taxon>Pseudomonadati</taxon>
        <taxon>Pseudomonadota</taxon>
        <taxon>Gammaproteobacteria</taxon>
        <taxon>Moraxellales</taxon>
        <taxon>Moraxellaceae</taxon>
        <taxon>Psychrobacter</taxon>
    </lineage>
</organism>
<keyword evidence="10" id="KW-1185">Reference proteome</keyword>
<keyword evidence="5 7" id="KW-1133">Transmembrane helix</keyword>
<evidence type="ECO:0000259" key="8">
    <source>
        <dbReference type="Pfam" id="PF04239"/>
    </source>
</evidence>
<keyword evidence="4 7" id="KW-0812">Transmembrane</keyword>
<dbReference type="GO" id="GO:0005886">
    <property type="term" value="C:plasma membrane"/>
    <property type="evidence" value="ECO:0007669"/>
    <property type="project" value="UniProtKB-SubCell"/>
</dbReference>
<name>A0A5C7A787_9GAMM</name>
<evidence type="ECO:0000313" key="9">
    <source>
        <dbReference type="EMBL" id="TXD96587.1"/>
    </source>
</evidence>
<keyword evidence="6 7" id="KW-0472">Membrane</keyword>
<feature type="transmembrane region" description="Helical" evidence="7">
    <location>
        <begin position="12"/>
        <end position="31"/>
    </location>
</feature>
<evidence type="ECO:0000256" key="3">
    <source>
        <dbReference type="ARBA" id="ARBA00022475"/>
    </source>
</evidence>
<dbReference type="Gene3D" id="3.30.240.20">
    <property type="entry name" value="bsu07140 like domains"/>
    <property type="match status" value="1"/>
</dbReference>
<gene>
    <name evidence="9" type="ORF">ES754_10655</name>
</gene>
<dbReference type="Pfam" id="PF04239">
    <property type="entry name" value="DUF421"/>
    <property type="match status" value="1"/>
</dbReference>
<dbReference type="RefSeq" id="WP_147224161.1">
    <property type="nucleotide sequence ID" value="NZ_CAJGYY010000001.1"/>
</dbReference>
<feature type="transmembrane region" description="Helical" evidence="7">
    <location>
        <begin position="69"/>
        <end position="89"/>
    </location>
</feature>
<dbReference type="InterPro" id="IPR007353">
    <property type="entry name" value="DUF421"/>
</dbReference>
<proteinExistence type="inferred from homology"/>
<dbReference type="InterPro" id="IPR023090">
    <property type="entry name" value="UPF0702_alpha/beta_dom_sf"/>
</dbReference>
<evidence type="ECO:0000256" key="7">
    <source>
        <dbReference type="SAM" id="Phobius"/>
    </source>
</evidence>
<dbReference type="EMBL" id="VORZ01000003">
    <property type="protein sequence ID" value="TXD96587.1"/>
    <property type="molecule type" value="Genomic_DNA"/>
</dbReference>
<dbReference type="PANTHER" id="PTHR34582:SF6">
    <property type="entry name" value="UPF0702 TRANSMEMBRANE PROTEIN YCAP"/>
    <property type="match status" value="1"/>
</dbReference>
<comment type="similarity">
    <text evidence="2">Belongs to the UPF0702 family.</text>
</comment>
<evidence type="ECO:0000313" key="10">
    <source>
        <dbReference type="Proteomes" id="UP000321903"/>
    </source>
</evidence>
<keyword evidence="3" id="KW-1003">Cell membrane</keyword>
<evidence type="ECO:0000256" key="5">
    <source>
        <dbReference type="ARBA" id="ARBA00022989"/>
    </source>
</evidence>
<dbReference type="AlphaFoldDB" id="A0A5C7A787"/>
<feature type="domain" description="YetF C-terminal" evidence="8">
    <location>
        <begin position="92"/>
        <end position="166"/>
    </location>
</feature>
<evidence type="ECO:0000256" key="6">
    <source>
        <dbReference type="ARBA" id="ARBA00023136"/>
    </source>
</evidence>
<dbReference type="OrthoDB" id="9793799at2"/>
<evidence type="ECO:0000256" key="4">
    <source>
        <dbReference type="ARBA" id="ARBA00022692"/>
    </source>
</evidence>
<dbReference type="Proteomes" id="UP000321903">
    <property type="component" value="Unassembled WGS sequence"/>
</dbReference>
<protein>
    <submittedName>
        <fullName evidence="9">DUF421 domain-containing protein</fullName>
    </submittedName>
</protein>
<feature type="transmembrane region" description="Helical" evidence="7">
    <location>
        <begin position="43"/>
        <end position="63"/>
    </location>
</feature>
<dbReference type="PANTHER" id="PTHR34582">
    <property type="entry name" value="UPF0702 TRANSMEMBRANE PROTEIN YCAP"/>
    <property type="match status" value="1"/>
</dbReference>
<evidence type="ECO:0000256" key="2">
    <source>
        <dbReference type="ARBA" id="ARBA00006448"/>
    </source>
</evidence>
<accession>A0A5C7A787</accession>
<reference evidence="9 10" key="1">
    <citation type="submission" date="2019-08" db="EMBL/GenBank/DDBJ databases">
        <title>Genome sequence of Psychrobacter frigidicola ACAM304 (type strain).</title>
        <authorList>
            <person name="Bowman J.P."/>
        </authorList>
    </citation>
    <scope>NUCLEOTIDE SEQUENCE [LARGE SCALE GENOMIC DNA]</scope>
    <source>
        <strain evidence="9 10">ACAM 304</strain>
    </source>
</reference>